<keyword evidence="1" id="KW-0812">Transmembrane</keyword>
<keyword evidence="2" id="KW-0614">Plasmid</keyword>
<keyword evidence="1" id="KW-0472">Membrane</keyword>
<proteinExistence type="predicted"/>
<name>A0A220DIL9_PRORE</name>
<reference evidence="2" key="1">
    <citation type="journal article" date="2017" name="Genome Biol. Evol.">
        <title>Genomic Epidemiology of NDM-1-Encoding Plasmids in Latin American Clinical Isolates Reveals Insights into the Evolution of Multidrug Resistance.</title>
        <authorList>
            <person name="Marquez-Ortiz R.A."/>
            <person name="Haggerty L."/>
            <person name="Olarte N."/>
            <person name="Duarte C."/>
            <person name="Garza-Ramos U."/>
            <person name="Silva-Sanchez J."/>
            <person name="Castro B.E."/>
            <person name="Sim E.M."/>
            <person name="Beltran M."/>
            <person name="Moncada M.V."/>
            <person name="Valderrama A."/>
            <person name="Castellanos J.E."/>
            <person name="Charles I.G."/>
            <person name="Vanegas N."/>
            <person name="Escobar-Perez J."/>
            <person name="Petty N.K."/>
        </authorList>
    </citation>
    <scope>NUCLEOTIDE SEQUENCE</scope>
    <source>
        <strain evidence="2">06-1619</strain>
        <plasmid evidence="2">p06-1619-1</plasmid>
    </source>
</reference>
<evidence type="ECO:0000256" key="1">
    <source>
        <dbReference type="SAM" id="Phobius"/>
    </source>
</evidence>
<accession>A0A220DIL9</accession>
<sequence precursor="true">MPLSGGPMLNKSSHLITSVLASIFVFNIITLAVNFHLSNTLRTFNSDISKVTLSSVYLEDESELVLKLFELTKDELEATNQMPQRKMISRSDLIELGQKK</sequence>
<feature type="transmembrane region" description="Helical" evidence="1">
    <location>
        <begin position="15"/>
        <end position="37"/>
    </location>
</feature>
<evidence type="ECO:0000313" key="2">
    <source>
        <dbReference type="EMBL" id="ARV76115.1"/>
    </source>
</evidence>
<keyword evidence="1" id="KW-1133">Transmembrane helix</keyword>
<dbReference type="AlphaFoldDB" id="A0A220DIL9"/>
<dbReference type="EMBL" id="KX832929">
    <property type="protein sequence ID" value="ARV76115.1"/>
    <property type="molecule type" value="Genomic_DNA"/>
</dbReference>
<protein>
    <submittedName>
        <fullName evidence="2">Uncharacterized protein</fullName>
    </submittedName>
</protein>
<organism evidence="2">
    <name type="scientific">Providencia rettgeri</name>
    <dbReference type="NCBI Taxonomy" id="587"/>
    <lineage>
        <taxon>Bacteria</taxon>
        <taxon>Pseudomonadati</taxon>
        <taxon>Pseudomonadota</taxon>
        <taxon>Gammaproteobacteria</taxon>
        <taxon>Enterobacterales</taxon>
        <taxon>Morganellaceae</taxon>
        <taxon>Providencia</taxon>
    </lineage>
</organism>
<geneLocation type="plasmid" evidence="2">
    <name>p06-1619-1</name>
</geneLocation>
<gene>
    <name evidence="2" type="ORF">PRE19P2_0280</name>
</gene>